<dbReference type="GO" id="GO:0003924">
    <property type="term" value="F:GTPase activity"/>
    <property type="evidence" value="ECO:0007669"/>
    <property type="project" value="InterPro"/>
</dbReference>
<dbReference type="EMBL" id="JARKHS020034135">
    <property type="protein sequence ID" value="KAK8758440.1"/>
    <property type="molecule type" value="Genomic_DNA"/>
</dbReference>
<organism evidence="5 6">
    <name type="scientific">Amblyomma americanum</name>
    <name type="common">Lone star tick</name>
    <dbReference type="NCBI Taxonomy" id="6943"/>
    <lineage>
        <taxon>Eukaryota</taxon>
        <taxon>Metazoa</taxon>
        <taxon>Ecdysozoa</taxon>
        <taxon>Arthropoda</taxon>
        <taxon>Chelicerata</taxon>
        <taxon>Arachnida</taxon>
        <taxon>Acari</taxon>
        <taxon>Parasitiformes</taxon>
        <taxon>Ixodida</taxon>
        <taxon>Ixodoidea</taxon>
        <taxon>Ixodidae</taxon>
        <taxon>Amblyomminae</taxon>
        <taxon>Amblyomma</taxon>
    </lineage>
</organism>
<evidence type="ECO:0000256" key="1">
    <source>
        <dbReference type="ARBA" id="ARBA00022741"/>
    </source>
</evidence>
<protein>
    <recommendedName>
        <fullName evidence="4">GB1/RHD3-type G domain-containing protein</fullName>
    </recommendedName>
</protein>
<dbReference type="Pfam" id="PF02263">
    <property type="entry name" value="GBP"/>
    <property type="match status" value="1"/>
</dbReference>
<dbReference type="AlphaFoldDB" id="A0AAQ4D7K0"/>
<name>A0AAQ4D7K0_AMBAM</name>
<evidence type="ECO:0000256" key="3">
    <source>
        <dbReference type="PROSITE-ProRule" id="PRU01052"/>
    </source>
</evidence>
<evidence type="ECO:0000259" key="4">
    <source>
        <dbReference type="PROSITE" id="PS51715"/>
    </source>
</evidence>
<reference evidence="5 6" key="1">
    <citation type="journal article" date="2023" name="Arcadia Sci">
        <title>De novo assembly of a long-read Amblyomma americanum tick genome.</title>
        <authorList>
            <person name="Chou S."/>
            <person name="Poskanzer K.E."/>
            <person name="Rollins M."/>
            <person name="Thuy-Boun P.S."/>
        </authorList>
    </citation>
    <scope>NUCLEOTIDE SEQUENCE [LARGE SCALE GENOMIC DNA]</scope>
    <source>
        <strain evidence="5">F_SG_1</strain>
        <tissue evidence="5">Salivary glands</tissue>
    </source>
</reference>
<dbReference type="SUPFAM" id="SSF52540">
    <property type="entry name" value="P-loop containing nucleoside triphosphate hydrolases"/>
    <property type="match status" value="1"/>
</dbReference>
<evidence type="ECO:0000256" key="2">
    <source>
        <dbReference type="ARBA" id="ARBA00023134"/>
    </source>
</evidence>
<dbReference type="Proteomes" id="UP001321473">
    <property type="component" value="Unassembled WGS sequence"/>
</dbReference>
<evidence type="ECO:0000313" key="6">
    <source>
        <dbReference type="Proteomes" id="UP001321473"/>
    </source>
</evidence>
<sequence length="161" mass="18790">MLSSVLMYNLWQNIREEDLQHLWLIAEYGQLAAKDITPFQKLVFLVRDWYYPLSAPYGPDGGLDVLHQRLKAPVVQTTEMRIVREHIDACFKRKGCFLLPYPWREVRWSFSTGTLSLPSLRGRLSCLSTTFREQLQKLVRSILAPQNLLVKEVNARSRARN</sequence>
<keyword evidence="2" id="KW-0342">GTP-binding</keyword>
<accession>A0AAQ4D7K0</accession>
<keyword evidence="1" id="KW-0547">Nucleotide-binding</keyword>
<feature type="domain" description="GB1/RHD3-type G" evidence="4">
    <location>
        <begin position="1"/>
        <end position="147"/>
    </location>
</feature>
<dbReference type="PANTHER" id="PTHR10751">
    <property type="entry name" value="GUANYLATE BINDING PROTEIN"/>
    <property type="match status" value="1"/>
</dbReference>
<gene>
    <name evidence="5" type="ORF">V5799_003928</name>
</gene>
<dbReference type="InterPro" id="IPR015894">
    <property type="entry name" value="Guanylate-bd_N"/>
</dbReference>
<keyword evidence="6" id="KW-1185">Reference proteome</keyword>
<evidence type="ECO:0000313" key="5">
    <source>
        <dbReference type="EMBL" id="KAK8758440.1"/>
    </source>
</evidence>
<dbReference type="PROSITE" id="PS51715">
    <property type="entry name" value="G_GB1_RHD3"/>
    <property type="match status" value="1"/>
</dbReference>
<comment type="caution">
    <text evidence="5">The sequence shown here is derived from an EMBL/GenBank/DDBJ whole genome shotgun (WGS) entry which is preliminary data.</text>
</comment>
<dbReference type="InterPro" id="IPR030386">
    <property type="entry name" value="G_GB1_RHD3_dom"/>
</dbReference>
<comment type="similarity">
    <text evidence="3">Belongs to the TRAFAC class dynamin-like GTPase superfamily. GB1/RHD3 GTPase family.</text>
</comment>
<dbReference type="Gene3D" id="3.40.50.300">
    <property type="entry name" value="P-loop containing nucleotide triphosphate hydrolases"/>
    <property type="match status" value="1"/>
</dbReference>
<dbReference type="GO" id="GO:0005525">
    <property type="term" value="F:GTP binding"/>
    <property type="evidence" value="ECO:0007669"/>
    <property type="project" value="UniProtKB-KW"/>
</dbReference>
<proteinExistence type="inferred from homology"/>
<dbReference type="InterPro" id="IPR027417">
    <property type="entry name" value="P-loop_NTPase"/>
</dbReference>